<evidence type="ECO:0000256" key="2">
    <source>
        <dbReference type="SAM" id="Phobius"/>
    </source>
</evidence>
<keyword evidence="2" id="KW-0812">Transmembrane</keyword>
<keyword evidence="2" id="KW-0472">Membrane</keyword>
<evidence type="ECO:0000313" key="3">
    <source>
        <dbReference type="EMBL" id="PPU75272.1"/>
    </source>
</evidence>
<dbReference type="EMBL" id="MDED01000031">
    <property type="protein sequence ID" value="PPU75272.1"/>
    <property type="molecule type" value="Genomic_DNA"/>
</dbReference>
<reference evidence="3 5" key="1">
    <citation type="submission" date="2016-08" db="EMBL/GenBank/DDBJ databases">
        <authorList>
            <person name="Seilhamer J.J."/>
        </authorList>
    </citation>
    <scope>NUCLEOTIDE SEQUENCE [LARGE SCALE GENOMIC DNA]</scope>
    <source>
        <strain evidence="3 5">CFBP2542</strain>
    </source>
</reference>
<keyword evidence="1" id="KW-0175">Coiled coil</keyword>
<keyword evidence="6" id="KW-1185">Reference proteome</keyword>
<name>A0A2S7DN87_9XANT</name>
<dbReference type="AlphaFoldDB" id="A0A2S7DN87"/>
<protein>
    <recommendedName>
        <fullName evidence="7">Relaxation protein</fullName>
    </recommendedName>
</protein>
<feature type="transmembrane region" description="Helical" evidence="2">
    <location>
        <begin position="125"/>
        <end position="148"/>
    </location>
</feature>
<proteinExistence type="predicted"/>
<feature type="coiled-coil region" evidence="1">
    <location>
        <begin position="89"/>
        <end position="116"/>
    </location>
</feature>
<dbReference type="Proteomes" id="UP001214201">
    <property type="component" value="Chromosome"/>
</dbReference>
<evidence type="ECO:0000313" key="4">
    <source>
        <dbReference type="EMBL" id="WDM70345.1"/>
    </source>
</evidence>
<keyword evidence="2" id="KW-1133">Transmembrane helix</keyword>
<reference evidence="4 6" key="2">
    <citation type="submission" date="2021-08" db="EMBL/GenBank/DDBJ databases">
        <title>Genome sequences of Xanthomonas cucurbitae isolates from 5 Midwestern US states.</title>
        <authorList>
            <person name="Hind S.R."/>
        </authorList>
    </citation>
    <scope>NUCLEOTIDE SEQUENCE [LARGE SCALE GENOMIC DNA]</scope>
    <source>
        <strain evidence="4 6">OH_261</strain>
    </source>
</reference>
<dbReference type="RefSeq" id="WP_104604492.1">
    <property type="nucleotide sequence ID" value="NZ_CP033326.1"/>
</dbReference>
<dbReference type="EMBL" id="CP082214">
    <property type="protein sequence ID" value="WDM70345.1"/>
    <property type="molecule type" value="Genomic_DNA"/>
</dbReference>
<gene>
    <name evidence="4" type="ORF">K6978_12990</name>
    <name evidence="3" type="ORF">XcuCFBP2542_15050</name>
</gene>
<accession>A0A2S7DN87</accession>
<dbReference type="OrthoDB" id="5997330at2"/>
<evidence type="ECO:0000256" key="1">
    <source>
        <dbReference type="SAM" id="Coils"/>
    </source>
</evidence>
<evidence type="ECO:0008006" key="7">
    <source>
        <dbReference type="Google" id="ProtNLM"/>
    </source>
</evidence>
<dbReference type="Proteomes" id="UP000239561">
    <property type="component" value="Unassembled WGS sequence"/>
</dbReference>
<organism evidence="3 5">
    <name type="scientific">Xanthomonas cucurbitae</name>
    <dbReference type="NCBI Taxonomy" id="56453"/>
    <lineage>
        <taxon>Bacteria</taxon>
        <taxon>Pseudomonadati</taxon>
        <taxon>Pseudomonadota</taxon>
        <taxon>Gammaproteobacteria</taxon>
        <taxon>Lysobacterales</taxon>
        <taxon>Lysobacteraceae</taxon>
        <taxon>Xanthomonas</taxon>
    </lineage>
</organism>
<evidence type="ECO:0000313" key="5">
    <source>
        <dbReference type="Proteomes" id="UP000239561"/>
    </source>
</evidence>
<evidence type="ECO:0000313" key="6">
    <source>
        <dbReference type="Proteomes" id="UP001214201"/>
    </source>
</evidence>
<sequence>MKSQNVPELLQANAILGASRQQLQEAVKAMAILLATMRQRDERLQELVQQQMQTLQYAIDDADQRIDQVVESALPQLVQASQQGLDPALDQFDKTLAEAETSLQQTTQRFLQAQRSFETAAARRLWLASTAMLVAGAIGIAMAGYVVYTAMSLATETAHDRAEFVVPERVERTELVPCGNDRPCAAGEANAALQEQKGE</sequence>